<evidence type="ECO:0008006" key="3">
    <source>
        <dbReference type="Google" id="ProtNLM"/>
    </source>
</evidence>
<proteinExistence type="predicted"/>
<keyword evidence="2" id="KW-1185">Reference proteome</keyword>
<sequence length="252" mass="29388">MGLLDFIFKRSRTINPSNGVQTGYFSKEEVRIIETSDLTGYTANPTGVFCCTNRNCLSHRLRYIPAQNEAIADTMRCPECGHWMIHEELHLTRSRLSQKIKYDGAGSREIYQDALEMLSLDERIFMAWSLVDPNDTNHKDLQVTSFDILLDLAPIIFDEVTLGNLSRCMEKLTLNKYPADRIASAYARLHKFRSFYQQLKQSQTYKQVELKKDFLTFCSDVGDPTWIFYVWSNFGFFKRVNIKNRVYLTKQI</sequence>
<gene>
    <name evidence="1" type="ORF">QCO44_09230</name>
</gene>
<dbReference type="Proteomes" id="UP001559623">
    <property type="component" value="Unassembled WGS sequence"/>
</dbReference>
<protein>
    <recommendedName>
        <fullName evidence="3">IrrE N-terminal-like domain-containing protein</fullName>
    </recommendedName>
</protein>
<organism evidence="1 2">
    <name type="scientific">Selenomonas sputigena</name>
    <dbReference type="NCBI Taxonomy" id="69823"/>
    <lineage>
        <taxon>Bacteria</taxon>
        <taxon>Bacillati</taxon>
        <taxon>Bacillota</taxon>
        <taxon>Negativicutes</taxon>
        <taxon>Selenomonadales</taxon>
        <taxon>Selenomonadaceae</taxon>
        <taxon>Selenomonas</taxon>
    </lineage>
</organism>
<comment type="caution">
    <text evidence="1">The sequence shown here is derived from an EMBL/GenBank/DDBJ whole genome shotgun (WGS) entry which is preliminary data.</text>
</comment>
<dbReference type="EMBL" id="JARVLH010000006">
    <property type="protein sequence ID" value="MEX5285812.1"/>
    <property type="molecule type" value="Genomic_DNA"/>
</dbReference>
<accession>A0ABV3X6I4</accession>
<evidence type="ECO:0000313" key="1">
    <source>
        <dbReference type="EMBL" id="MEX5285812.1"/>
    </source>
</evidence>
<name>A0ABV3X6I4_9FIRM</name>
<reference evidence="1 2" key="1">
    <citation type="submission" date="2023-04" db="EMBL/GenBank/DDBJ databases">
        <title>Genome Sequence of Selenomonas sputigena ATCC 33150.</title>
        <authorList>
            <person name="Miller D.P."/>
            <person name="Anvari S."/>
            <person name="Polson S.W."/>
            <person name="Macdonald M."/>
            <person name="Mcdowell J.V."/>
        </authorList>
    </citation>
    <scope>NUCLEOTIDE SEQUENCE [LARGE SCALE GENOMIC DNA]</scope>
    <source>
        <strain evidence="1 2">ATCC 33150</strain>
    </source>
</reference>
<evidence type="ECO:0000313" key="2">
    <source>
        <dbReference type="Proteomes" id="UP001559623"/>
    </source>
</evidence>
<dbReference type="RefSeq" id="WP_368847538.1">
    <property type="nucleotide sequence ID" value="NZ_CP194411.1"/>
</dbReference>